<feature type="transmembrane region" description="Helical" evidence="8">
    <location>
        <begin position="348"/>
        <end position="367"/>
    </location>
</feature>
<gene>
    <name evidence="10" type="ORF">E6H04_11250</name>
</gene>
<proteinExistence type="predicted"/>
<feature type="transmembrane region" description="Helical" evidence="8">
    <location>
        <begin position="184"/>
        <end position="201"/>
    </location>
</feature>
<evidence type="ECO:0000256" key="7">
    <source>
        <dbReference type="ARBA" id="ARBA00023136"/>
    </source>
</evidence>
<protein>
    <recommendedName>
        <fullName evidence="9">Glycosyltransferase RgtA/B/C/D-like domain-containing protein</fullName>
    </recommendedName>
</protein>
<sequence>MGARPGRLTAWQMIPYHRSGMPRVPRPLLAFLLGLTAIRLALAAALPAGDDEAYYWEWSRHLAAGYVDHPPAVAYLVWAAVGVLGRTPFALHMVALVLSLATALALWILAREVLGRDDAATWTVVLFSIIPVFAAGSMLTAPDGPLFFCWVMTLLWTWRAANGTRGGAWLAAGGWLGLALQSKYAAVALPVSVGLWLLLSPAHRRWLRRPEPYAGCALALAIFAPVVWWNAEHRWISFALTALGTSRWTDRGNFPFFVASQFVYLGPVMLPALIWGLAVAARRGIAERDARWGFLAAAGWPVVLGACAGSLVVWAKPHWSAPGFLTAIIATAGIATERPPRPGAPPGWLAGGVLAVTAALAAAFYALPVLTSTIVSPRLDPAANYYGWSQAGPAIVAVARRDAHGPFFIASDWYQVMAPFDFSTGGAVPATTITGDDQYRFWTKLDTLRGWDGLFIRDSRQTYDVDLAQVCQSIERGPTVPLVRGRVVIRAVDLMWCRRFTGRAVPRLGSFRWLPGGGG</sequence>
<feature type="transmembrane region" description="Helical" evidence="8">
    <location>
        <begin position="256"/>
        <end position="280"/>
    </location>
</feature>
<evidence type="ECO:0000256" key="4">
    <source>
        <dbReference type="ARBA" id="ARBA00022679"/>
    </source>
</evidence>
<dbReference type="InterPro" id="IPR038731">
    <property type="entry name" value="RgtA/B/C-like"/>
</dbReference>
<reference evidence="10 11" key="1">
    <citation type="journal article" date="2019" name="Nat. Microbiol.">
        <title>Mediterranean grassland soil C-N compound turnover is dependent on rainfall and depth, and is mediated by genomically divergent microorganisms.</title>
        <authorList>
            <person name="Diamond S."/>
            <person name="Andeer P.F."/>
            <person name="Li Z."/>
            <person name="Crits-Christoph A."/>
            <person name="Burstein D."/>
            <person name="Anantharaman K."/>
            <person name="Lane K.R."/>
            <person name="Thomas B.C."/>
            <person name="Pan C."/>
            <person name="Northen T.R."/>
            <person name="Banfield J.F."/>
        </authorList>
    </citation>
    <scope>NUCLEOTIDE SEQUENCE [LARGE SCALE GENOMIC DNA]</scope>
    <source>
        <strain evidence="10">NP_7</strain>
    </source>
</reference>
<evidence type="ECO:0000313" key="11">
    <source>
        <dbReference type="Proteomes" id="UP000320048"/>
    </source>
</evidence>
<feature type="non-terminal residue" evidence="10">
    <location>
        <position position="519"/>
    </location>
</feature>
<keyword evidence="5 8" id="KW-0812">Transmembrane</keyword>
<evidence type="ECO:0000256" key="3">
    <source>
        <dbReference type="ARBA" id="ARBA00022676"/>
    </source>
</evidence>
<feature type="transmembrane region" description="Helical" evidence="8">
    <location>
        <begin position="213"/>
        <end position="231"/>
    </location>
</feature>
<dbReference type="PANTHER" id="PTHR33908">
    <property type="entry name" value="MANNOSYLTRANSFERASE YKCB-RELATED"/>
    <property type="match status" value="1"/>
</dbReference>
<keyword evidence="3" id="KW-0328">Glycosyltransferase</keyword>
<feature type="transmembrane region" description="Helical" evidence="8">
    <location>
        <begin position="292"/>
        <end position="313"/>
    </location>
</feature>
<dbReference type="AlphaFoldDB" id="A0A537J7K9"/>
<dbReference type="GO" id="GO:0016763">
    <property type="term" value="F:pentosyltransferase activity"/>
    <property type="evidence" value="ECO:0007669"/>
    <property type="project" value="TreeGrafter"/>
</dbReference>
<dbReference type="GO" id="GO:0009103">
    <property type="term" value="P:lipopolysaccharide biosynthetic process"/>
    <property type="evidence" value="ECO:0007669"/>
    <property type="project" value="UniProtKB-ARBA"/>
</dbReference>
<evidence type="ECO:0000256" key="5">
    <source>
        <dbReference type="ARBA" id="ARBA00022692"/>
    </source>
</evidence>
<evidence type="ECO:0000256" key="8">
    <source>
        <dbReference type="SAM" id="Phobius"/>
    </source>
</evidence>
<dbReference type="EMBL" id="VBAO01000318">
    <property type="protein sequence ID" value="TMI79046.1"/>
    <property type="molecule type" value="Genomic_DNA"/>
</dbReference>
<keyword evidence="2" id="KW-1003">Cell membrane</keyword>
<keyword evidence="6 8" id="KW-1133">Transmembrane helix</keyword>
<dbReference type="GO" id="GO:0005886">
    <property type="term" value="C:plasma membrane"/>
    <property type="evidence" value="ECO:0007669"/>
    <property type="project" value="UniProtKB-SubCell"/>
</dbReference>
<comment type="caution">
    <text evidence="10">The sequence shown here is derived from an EMBL/GenBank/DDBJ whole genome shotgun (WGS) entry which is preliminary data.</text>
</comment>
<feature type="transmembrane region" description="Helical" evidence="8">
    <location>
        <begin position="89"/>
        <end position="110"/>
    </location>
</feature>
<evidence type="ECO:0000256" key="2">
    <source>
        <dbReference type="ARBA" id="ARBA00022475"/>
    </source>
</evidence>
<evidence type="ECO:0000313" key="10">
    <source>
        <dbReference type="EMBL" id="TMI79046.1"/>
    </source>
</evidence>
<feature type="domain" description="Glycosyltransferase RgtA/B/C/D-like" evidence="9">
    <location>
        <begin position="68"/>
        <end position="229"/>
    </location>
</feature>
<evidence type="ECO:0000256" key="1">
    <source>
        <dbReference type="ARBA" id="ARBA00004651"/>
    </source>
</evidence>
<dbReference type="Proteomes" id="UP000320048">
    <property type="component" value="Unassembled WGS sequence"/>
</dbReference>
<dbReference type="InterPro" id="IPR050297">
    <property type="entry name" value="LipidA_mod_glycosyltrf_83"/>
</dbReference>
<accession>A0A537J7K9</accession>
<evidence type="ECO:0000256" key="6">
    <source>
        <dbReference type="ARBA" id="ARBA00022989"/>
    </source>
</evidence>
<dbReference type="PANTHER" id="PTHR33908:SF11">
    <property type="entry name" value="MEMBRANE PROTEIN"/>
    <property type="match status" value="1"/>
</dbReference>
<comment type="subcellular location">
    <subcellularLocation>
        <location evidence="1">Cell membrane</location>
        <topology evidence="1">Multi-pass membrane protein</topology>
    </subcellularLocation>
</comment>
<feature type="transmembrane region" description="Helical" evidence="8">
    <location>
        <begin position="122"/>
        <end position="141"/>
    </location>
</feature>
<keyword evidence="4" id="KW-0808">Transferase</keyword>
<dbReference type="Pfam" id="PF13231">
    <property type="entry name" value="PMT_2"/>
    <property type="match status" value="1"/>
</dbReference>
<evidence type="ECO:0000259" key="9">
    <source>
        <dbReference type="Pfam" id="PF13231"/>
    </source>
</evidence>
<name>A0A537J7K9_9BACT</name>
<keyword evidence="7 8" id="KW-0472">Membrane</keyword>
<organism evidence="10 11">
    <name type="scientific">Candidatus Segetimicrobium genomatis</name>
    <dbReference type="NCBI Taxonomy" id="2569760"/>
    <lineage>
        <taxon>Bacteria</taxon>
        <taxon>Bacillati</taxon>
        <taxon>Candidatus Sysuimicrobiota</taxon>
        <taxon>Candidatus Sysuimicrobiia</taxon>
        <taxon>Candidatus Sysuimicrobiales</taxon>
        <taxon>Candidatus Segetimicrobiaceae</taxon>
        <taxon>Candidatus Segetimicrobium</taxon>
    </lineage>
</organism>